<dbReference type="HOGENOM" id="CLU_486501_0_0_11"/>
<proteinExistence type="predicted"/>
<dbReference type="EMBL" id="CP000433">
    <property type="protein sequence ID" value="ABH00641.1"/>
    <property type="molecule type" value="Genomic_DNA"/>
</dbReference>
<gene>
    <name evidence="1" type="ordered locus">RHA1_ro10452</name>
</gene>
<sequence length="560" mass="63219">MGAGRGKEQWQKAAGEARRAATEKRLLREVEPILRRWCDEQRPLTQWTRQAVVNASRDGSGPPRIPKPTLYRYFTTNDALWDRVATEITRRGDEEVPSLIRAAATGNLDSRQPAWVFEFVTSSDNLELLTFSGSAAKVKLAQSRYSEVRKTGDTLTRIVAATVLARALLSSALTDLRLTATQADQTKRKRTIADARASLSEAVVNCEDALSLVRKGNHTHLRVALKCLKIASEAERLLSRQSGNGIHLRKLAIFKRTEVEYAEELGWRTRAAIAKFHQNRAEALRDQDRELEWESITSAAHEFVTLCDEGEVIEAGDVTMIFSRYFAARVAYDLIPTDEQSRTFRKLQNLYPRTRMGTKSRANVTTLEKVVKFSNAYDRLSAPDSDPSEVTNLLKEYDFTATSLTRANRFPGVGHLLLARYSTALWFSAKENGGQWPRALGAFDLVQAEPLDFLRRSLKFYDDAQFEKRDEGAAGRIKQIAAVEGKRMRAEFERALTERGIHPESIGMEQMSSEEINKVIESINQLVFNAARFEIRSTDSMRILVAIEPIQDYLMAIQPV</sequence>
<keyword evidence="1" id="KW-0614">Plasmid</keyword>
<evidence type="ECO:0000313" key="2">
    <source>
        <dbReference type="Proteomes" id="UP000008710"/>
    </source>
</evidence>
<geneLocation type="plasmid" evidence="1 2">
    <name>pRHL2</name>
</geneLocation>
<name>Q0RVP5_RHOJR</name>
<dbReference type="KEGG" id="rha:RHA1_ro10452"/>
<evidence type="ECO:0000313" key="1">
    <source>
        <dbReference type="EMBL" id="ABH00641.1"/>
    </source>
</evidence>
<dbReference type="Proteomes" id="UP000008710">
    <property type="component" value="Plasmid pRHL2"/>
</dbReference>
<reference evidence="2" key="1">
    <citation type="journal article" date="2006" name="Proc. Natl. Acad. Sci. U.S.A.">
        <title>The complete genome of Rhodococcus sp. RHA1 provides insights into a catabolic powerhouse.</title>
        <authorList>
            <person name="McLeod M.P."/>
            <person name="Warren R.L."/>
            <person name="Hsiao W.W.L."/>
            <person name="Araki N."/>
            <person name="Myhre M."/>
            <person name="Fernandes C."/>
            <person name="Miyazawa D."/>
            <person name="Wong W."/>
            <person name="Lillquist A.L."/>
            <person name="Wang D."/>
            <person name="Dosanjh M."/>
            <person name="Hara H."/>
            <person name="Petrescu A."/>
            <person name="Morin R.D."/>
            <person name="Yang G."/>
            <person name="Stott J.M."/>
            <person name="Schein J.E."/>
            <person name="Shin H."/>
            <person name="Smailus D."/>
            <person name="Siddiqui A.S."/>
            <person name="Marra M.A."/>
            <person name="Jones S.J.M."/>
            <person name="Holt R."/>
            <person name="Brinkman F.S.L."/>
            <person name="Miyauchi K."/>
            <person name="Fukuda M."/>
            <person name="Davies J.E."/>
            <person name="Mohn W.W."/>
            <person name="Eltis L.D."/>
        </authorList>
    </citation>
    <scope>NUCLEOTIDE SEQUENCE [LARGE SCALE GENOMIC DNA]</scope>
    <source>
        <strain evidence="2">RHA1</strain>
    </source>
</reference>
<accession>Q0RVP5</accession>
<protein>
    <submittedName>
        <fullName evidence="1">Uncharacterized protein</fullName>
    </submittedName>
</protein>
<organism evidence="1 2">
    <name type="scientific">Rhodococcus jostii (strain RHA1)</name>
    <dbReference type="NCBI Taxonomy" id="101510"/>
    <lineage>
        <taxon>Bacteria</taxon>
        <taxon>Bacillati</taxon>
        <taxon>Actinomycetota</taxon>
        <taxon>Actinomycetes</taxon>
        <taxon>Mycobacteriales</taxon>
        <taxon>Nocardiaceae</taxon>
        <taxon>Rhodococcus</taxon>
    </lineage>
</organism>
<dbReference type="AlphaFoldDB" id="Q0RVP5"/>